<keyword evidence="2" id="KW-1185">Reference proteome</keyword>
<reference evidence="1" key="1">
    <citation type="submission" date="2023-03" db="EMBL/GenBank/DDBJ databases">
        <title>Massive genome expansion in bonnet fungi (Mycena s.s.) driven by repeated elements and novel gene families across ecological guilds.</title>
        <authorList>
            <consortium name="Lawrence Berkeley National Laboratory"/>
            <person name="Harder C.B."/>
            <person name="Miyauchi S."/>
            <person name="Viragh M."/>
            <person name="Kuo A."/>
            <person name="Thoen E."/>
            <person name="Andreopoulos B."/>
            <person name="Lu D."/>
            <person name="Skrede I."/>
            <person name="Drula E."/>
            <person name="Henrissat B."/>
            <person name="Morin E."/>
            <person name="Kohler A."/>
            <person name="Barry K."/>
            <person name="LaButti K."/>
            <person name="Morin E."/>
            <person name="Salamov A."/>
            <person name="Lipzen A."/>
            <person name="Mereny Z."/>
            <person name="Hegedus B."/>
            <person name="Baldrian P."/>
            <person name="Stursova M."/>
            <person name="Weitz H."/>
            <person name="Taylor A."/>
            <person name="Grigoriev I.V."/>
            <person name="Nagy L.G."/>
            <person name="Martin F."/>
            <person name="Kauserud H."/>
        </authorList>
    </citation>
    <scope>NUCLEOTIDE SEQUENCE</scope>
    <source>
        <strain evidence="1">CBHHK002</strain>
    </source>
</reference>
<evidence type="ECO:0000313" key="2">
    <source>
        <dbReference type="Proteomes" id="UP001218218"/>
    </source>
</evidence>
<dbReference type="AlphaFoldDB" id="A0AAD7ECX8"/>
<proteinExistence type="predicted"/>
<evidence type="ECO:0000313" key="1">
    <source>
        <dbReference type="EMBL" id="KAJ7314166.1"/>
    </source>
</evidence>
<dbReference type="Proteomes" id="UP001218218">
    <property type="component" value="Unassembled WGS sequence"/>
</dbReference>
<organism evidence="1 2">
    <name type="scientific">Mycena albidolilacea</name>
    <dbReference type="NCBI Taxonomy" id="1033008"/>
    <lineage>
        <taxon>Eukaryota</taxon>
        <taxon>Fungi</taxon>
        <taxon>Dikarya</taxon>
        <taxon>Basidiomycota</taxon>
        <taxon>Agaricomycotina</taxon>
        <taxon>Agaricomycetes</taxon>
        <taxon>Agaricomycetidae</taxon>
        <taxon>Agaricales</taxon>
        <taxon>Marasmiineae</taxon>
        <taxon>Mycenaceae</taxon>
        <taxon>Mycena</taxon>
    </lineage>
</organism>
<name>A0AAD7ECX8_9AGAR</name>
<dbReference type="EMBL" id="JARIHO010000068">
    <property type="protein sequence ID" value="KAJ7314166.1"/>
    <property type="molecule type" value="Genomic_DNA"/>
</dbReference>
<protein>
    <submittedName>
        <fullName evidence="1">Uncharacterized protein</fullName>
    </submittedName>
</protein>
<comment type="caution">
    <text evidence="1">The sequence shown here is derived from an EMBL/GenBank/DDBJ whole genome shotgun (WGS) entry which is preliminary data.</text>
</comment>
<gene>
    <name evidence="1" type="ORF">DFH08DRAFT_972918</name>
</gene>
<accession>A0AAD7ECX8</accession>
<sequence length="135" mass="14497">MLVPGLTGGAPSTRRLGMEDSSLAEGACTAEHEHGQERLRWPLRSGALPLHAARAFVAPLVFLSAAHVIPFSSFLVSHLSLIVSYLISLHLRPCLLAHLLGGLGCERGARRPEDSLIHPHARDSCCALSHAEELL</sequence>